<dbReference type="HOGENOM" id="CLU_220523_0_0_6"/>
<protein>
    <submittedName>
        <fullName evidence="1">Amino acid adenylation</fullName>
    </submittedName>
</protein>
<evidence type="ECO:0000313" key="2">
    <source>
        <dbReference type="Proteomes" id="UP000004471"/>
    </source>
</evidence>
<gene>
    <name evidence="1" type="ORF">PSYJA_46606</name>
</gene>
<sequence length="34" mass="4062">YHHLTAEQGDPYLLQWRLAFDTPERLYSWAAALQ</sequence>
<feature type="non-terminal residue" evidence="1">
    <location>
        <position position="1"/>
    </location>
</feature>
<name>F3G102_PSESX</name>
<comment type="caution">
    <text evidence="1">The sequence shown here is derived from an EMBL/GenBank/DDBJ whole genome shotgun (WGS) entry which is preliminary data.</text>
</comment>
<dbReference type="AlphaFoldDB" id="F3G102"/>
<reference evidence="1 2" key="1">
    <citation type="journal article" date="2011" name="PLoS Pathog.">
        <title>Dynamic evolution of pathogenicity revealed by sequencing and comparative genomics of 19 Pseudomonas syringae isolates.</title>
        <authorList>
            <person name="Baltrus D.A."/>
            <person name="Nishimura M.T."/>
            <person name="Romanchuk A."/>
            <person name="Chang J.H."/>
            <person name="Mukhtar M.S."/>
            <person name="Cherkis K."/>
            <person name="Roach J."/>
            <person name="Grant S.R."/>
            <person name="Jones C.D."/>
            <person name="Dangl J.L."/>
        </authorList>
    </citation>
    <scope>NUCLEOTIDE SEQUENCE [LARGE SCALE GENOMIC DNA]</scope>
    <source>
        <strain evidence="2">M301072PT</strain>
    </source>
</reference>
<organism evidence="1 2">
    <name type="scientific">Pseudomonas syringae pv. japonica str. M301072</name>
    <dbReference type="NCBI Taxonomy" id="629262"/>
    <lineage>
        <taxon>Bacteria</taxon>
        <taxon>Pseudomonadati</taxon>
        <taxon>Pseudomonadota</taxon>
        <taxon>Gammaproteobacteria</taxon>
        <taxon>Pseudomonadales</taxon>
        <taxon>Pseudomonadaceae</taxon>
        <taxon>Pseudomonas</taxon>
        <taxon>Pseudomonas syringae</taxon>
    </lineage>
</organism>
<proteinExistence type="predicted"/>
<dbReference type="Proteomes" id="UP000004471">
    <property type="component" value="Unassembled WGS sequence"/>
</dbReference>
<feature type="non-terminal residue" evidence="1">
    <location>
        <position position="34"/>
    </location>
</feature>
<evidence type="ECO:0000313" key="1">
    <source>
        <dbReference type="EMBL" id="EGH36144.1"/>
    </source>
</evidence>
<accession>F3G102</accession>
<dbReference type="EMBL" id="AEAH01004486">
    <property type="protein sequence ID" value="EGH36144.1"/>
    <property type="molecule type" value="Genomic_DNA"/>
</dbReference>